<organism evidence="1 2">
    <name type="scientific">Paramagnetospirillum kuznetsovii</name>
    <dbReference type="NCBI Taxonomy" id="2053833"/>
    <lineage>
        <taxon>Bacteria</taxon>
        <taxon>Pseudomonadati</taxon>
        <taxon>Pseudomonadota</taxon>
        <taxon>Alphaproteobacteria</taxon>
        <taxon>Rhodospirillales</taxon>
        <taxon>Magnetospirillaceae</taxon>
        <taxon>Paramagnetospirillum</taxon>
    </lineage>
</organism>
<name>A0A364NTS7_9PROT</name>
<gene>
    <name evidence="1" type="ORF">CU669_18655</name>
</gene>
<accession>A0A364NTS7</accession>
<dbReference type="AlphaFoldDB" id="A0A364NTS7"/>
<dbReference type="EMBL" id="PGTO01000024">
    <property type="protein sequence ID" value="RAU20410.1"/>
    <property type="molecule type" value="Genomic_DNA"/>
</dbReference>
<sequence length="132" mass="14265">MALEQNGAGLGNRSWQRHNCGTEGIFTMEGFDSRAFMIDASRGGFKLRFEQIEGAMAVMTPLPRDITVTDTNGSTFSATVLWAKDGLAGCRFYSHVSLDDVVCLMTGKFVLRLAKPLVSNVEQADGDASPPS</sequence>
<reference evidence="1 2" key="1">
    <citation type="submission" date="2017-11" db="EMBL/GenBank/DDBJ databases">
        <title>Draft genome sequence of magnetotactic bacterium Magnetospirillum kuznetsovii LBB-42.</title>
        <authorList>
            <person name="Grouzdev D.S."/>
            <person name="Rysina M.S."/>
            <person name="Baslerov R.V."/>
            <person name="Koziaeva V."/>
        </authorList>
    </citation>
    <scope>NUCLEOTIDE SEQUENCE [LARGE SCALE GENOMIC DNA]</scope>
    <source>
        <strain evidence="1 2">LBB-42</strain>
    </source>
</reference>
<proteinExistence type="predicted"/>
<evidence type="ECO:0000313" key="1">
    <source>
        <dbReference type="EMBL" id="RAU20410.1"/>
    </source>
</evidence>
<protein>
    <submittedName>
        <fullName evidence="1">PilZ domain-containing protein</fullName>
    </submittedName>
</protein>
<comment type="caution">
    <text evidence="1">The sequence shown here is derived from an EMBL/GenBank/DDBJ whole genome shotgun (WGS) entry which is preliminary data.</text>
</comment>
<dbReference type="SUPFAM" id="SSF141371">
    <property type="entry name" value="PilZ domain-like"/>
    <property type="match status" value="1"/>
</dbReference>
<dbReference type="Proteomes" id="UP000251075">
    <property type="component" value="Unassembled WGS sequence"/>
</dbReference>
<dbReference type="OrthoDB" id="7355706at2"/>
<evidence type="ECO:0000313" key="2">
    <source>
        <dbReference type="Proteomes" id="UP000251075"/>
    </source>
</evidence>
<keyword evidence="2" id="KW-1185">Reference proteome</keyword>